<dbReference type="Proteomes" id="UP001296104">
    <property type="component" value="Unassembled WGS sequence"/>
</dbReference>
<dbReference type="GO" id="GO:0003677">
    <property type="term" value="F:DNA binding"/>
    <property type="evidence" value="ECO:0007669"/>
    <property type="project" value="InterPro"/>
</dbReference>
<feature type="region of interest" description="Disordered" evidence="4">
    <location>
        <begin position="92"/>
        <end position="122"/>
    </location>
</feature>
<protein>
    <submittedName>
        <fullName evidence="6">C6 zinc finger domain</fullName>
    </submittedName>
</protein>
<evidence type="ECO:0000313" key="6">
    <source>
        <dbReference type="EMBL" id="CAK3911831.1"/>
    </source>
</evidence>
<dbReference type="InterPro" id="IPR001138">
    <property type="entry name" value="Zn2Cys6_DnaBD"/>
</dbReference>
<dbReference type="SMART" id="SM00906">
    <property type="entry name" value="Fungal_trans"/>
    <property type="match status" value="1"/>
</dbReference>
<keyword evidence="7" id="KW-1185">Reference proteome</keyword>
<name>A0AAI8YVA2_9PEZI</name>
<dbReference type="Pfam" id="PF00172">
    <property type="entry name" value="Zn_clus"/>
    <property type="match status" value="1"/>
</dbReference>
<evidence type="ECO:0000256" key="3">
    <source>
        <dbReference type="ARBA" id="ARBA00023242"/>
    </source>
</evidence>
<dbReference type="GO" id="GO:0000981">
    <property type="term" value="F:DNA-binding transcription factor activity, RNA polymerase II-specific"/>
    <property type="evidence" value="ECO:0007669"/>
    <property type="project" value="InterPro"/>
</dbReference>
<evidence type="ECO:0000256" key="1">
    <source>
        <dbReference type="ARBA" id="ARBA00004123"/>
    </source>
</evidence>
<dbReference type="PANTHER" id="PTHR31001:SF45">
    <property type="entry name" value="ZN(II)2CYS6 TRANSCRIPTION FACTOR (EUROFUNG)"/>
    <property type="match status" value="1"/>
</dbReference>
<dbReference type="Gene3D" id="4.10.240.10">
    <property type="entry name" value="Zn(2)-C6 fungal-type DNA-binding domain"/>
    <property type="match status" value="1"/>
</dbReference>
<reference evidence="6" key="1">
    <citation type="submission" date="2023-11" db="EMBL/GenBank/DDBJ databases">
        <authorList>
            <person name="Alioto T."/>
            <person name="Alioto T."/>
            <person name="Gomez Garrido J."/>
        </authorList>
    </citation>
    <scope>NUCLEOTIDE SEQUENCE</scope>
</reference>
<dbReference type="CDD" id="cd12148">
    <property type="entry name" value="fungal_TF_MHR"/>
    <property type="match status" value="1"/>
</dbReference>
<dbReference type="GO" id="GO:0006351">
    <property type="term" value="P:DNA-templated transcription"/>
    <property type="evidence" value="ECO:0007669"/>
    <property type="project" value="InterPro"/>
</dbReference>
<dbReference type="InterPro" id="IPR036864">
    <property type="entry name" value="Zn2-C6_fun-type_DNA-bd_sf"/>
</dbReference>
<dbReference type="InterPro" id="IPR050613">
    <property type="entry name" value="Sec_Metabolite_Reg"/>
</dbReference>
<proteinExistence type="predicted"/>
<keyword evidence="3" id="KW-0539">Nucleus</keyword>
<dbReference type="InterPro" id="IPR007219">
    <property type="entry name" value="XnlR_reg_dom"/>
</dbReference>
<feature type="compositionally biased region" description="Polar residues" evidence="4">
    <location>
        <begin position="99"/>
        <end position="118"/>
    </location>
</feature>
<feature type="domain" description="Zn(2)-C6 fungal-type" evidence="5">
    <location>
        <begin position="26"/>
        <end position="56"/>
    </location>
</feature>
<keyword evidence="2" id="KW-0479">Metal-binding</keyword>
<comment type="caution">
    <text evidence="6">The sequence shown here is derived from an EMBL/GenBank/DDBJ whole genome shotgun (WGS) entry which is preliminary data.</text>
</comment>
<evidence type="ECO:0000256" key="2">
    <source>
        <dbReference type="ARBA" id="ARBA00022723"/>
    </source>
</evidence>
<dbReference type="SUPFAM" id="SSF57701">
    <property type="entry name" value="Zn2/Cys6 DNA-binding domain"/>
    <property type="match status" value="1"/>
</dbReference>
<evidence type="ECO:0000313" key="7">
    <source>
        <dbReference type="Proteomes" id="UP001296104"/>
    </source>
</evidence>
<dbReference type="CDD" id="cd00067">
    <property type="entry name" value="GAL4"/>
    <property type="match status" value="1"/>
</dbReference>
<dbReference type="AlphaFoldDB" id="A0AAI8YVA2"/>
<dbReference type="PROSITE" id="PS50048">
    <property type="entry name" value="ZN2_CY6_FUNGAL_2"/>
    <property type="match status" value="1"/>
</dbReference>
<accession>A0AAI8YVA2</accession>
<evidence type="ECO:0000259" key="5">
    <source>
        <dbReference type="PROSITE" id="PS50048"/>
    </source>
</evidence>
<sequence>MASPESYSTASATQQQTSPKQQRILSCLQCQQRKIRCSRRFPCTNCEKIGKASECTPAALHPRQRRRRFAERELLDRLRHYEGLLSENNIAFEPLHGPSSVQSRPERQGTTSTTQYDITQYDDPDALDEAAKDLKKASLHSGDEGNKATNIWQAMNQTFQDAEREDEYGSDSSLDGVHESDVRRVLQPLYENNSHPFFGHRNNNIDLDTVHPSQVHIFKLWQIYLENVNPLFKVTHTPTLQSRIVGAIGNLTDISPNLSALMLSIYCLSVVSLEDEDCAKLFGLPKKDLLERYQLGCQQALFQCQFMSTSDRDCLTAQFLYLASLRPENVDPRSVAALMGTAIRIAQRMGIHNESANVKCTIFEAEMRRRLWWAMVTFDHRICEMSDQRTTCLLPGWNCKTPQNVDDFDLWPDMKTPPTVRGQPTEAIFVVVRSGLSNLVRHSTFHLDFTNPALKPLAKASSELVDLEDSIGRHYLNNCNPENALHFMTLWTARRQMASIRLLEHYSKVAKAPSQQTEAQKDEALSRAMTWLSSDAQLMTSTLTKGYTWLVRFYFPFPALVHVFQDLKKRPNSRYASKAWELADKSYQARFTGSEQHDSPFFQIAHKLVLQAWAAKQAASPRGPEEPLPVLISDFQRQLSEMSTPSQGAVEQEDSALANFNLDDFLMPIPMDPVDEDLFDHLGAFGETAGQDTLGLDPIPWDWSTMDWSNW</sequence>
<organism evidence="6 7">
    <name type="scientific">Lecanosticta acicola</name>
    <dbReference type="NCBI Taxonomy" id="111012"/>
    <lineage>
        <taxon>Eukaryota</taxon>
        <taxon>Fungi</taxon>
        <taxon>Dikarya</taxon>
        <taxon>Ascomycota</taxon>
        <taxon>Pezizomycotina</taxon>
        <taxon>Dothideomycetes</taxon>
        <taxon>Dothideomycetidae</taxon>
        <taxon>Mycosphaerellales</taxon>
        <taxon>Mycosphaerellaceae</taxon>
        <taxon>Lecanosticta</taxon>
    </lineage>
</organism>
<comment type="subcellular location">
    <subcellularLocation>
        <location evidence="1">Nucleus</location>
    </subcellularLocation>
</comment>
<dbReference type="EMBL" id="CAVMBE010000012">
    <property type="protein sequence ID" value="CAK3911831.1"/>
    <property type="molecule type" value="Genomic_DNA"/>
</dbReference>
<gene>
    <name evidence="6" type="ORF">LECACI_7A002627</name>
</gene>
<dbReference type="GO" id="GO:0008270">
    <property type="term" value="F:zinc ion binding"/>
    <property type="evidence" value="ECO:0007669"/>
    <property type="project" value="InterPro"/>
</dbReference>
<dbReference type="SMART" id="SM00066">
    <property type="entry name" value="GAL4"/>
    <property type="match status" value="1"/>
</dbReference>
<evidence type="ECO:0000256" key="4">
    <source>
        <dbReference type="SAM" id="MobiDB-lite"/>
    </source>
</evidence>
<dbReference type="GO" id="GO:0005634">
    <property type="term" value="C:nucleus"/>
    <property type="evidence" value="ECO:0007669"/>
    <property type="project" value="UniProtKB-SubCell"/>
</dbReference>
<dbReference type="PANTHER" id="PTHR31001">
    <property type="entry name" value="UNCHARACTERIZED TRANSCRIPTIONAL REGULATORY PROTEIN"/>
    <property type="match status" value="1"/>
</dbReference>
<dbReference type="Pfam" id="PF04082">
    <property type="entry name" value="Fungal_trans"/>
    <property type="match status" value="1"/>
</dbReference>